<gene>
    <name evidence="1" type="ORF">ACE1CA_03665</name>
</gene>
<sequence>MEINKLWKQSVTTIALLTVAILGTIALTSDACTKTTRVSQRSHRLVRKTTLKKTTVRKIANRPRSPQATVKTTCAKVVAENKSNENVVYKLNVRSRIYGPVVEQLDDDTTVTVIRRFPNGWVQISSPVQGYVFGEFLKGCQ</sequence>
<keyword evidence="2" id="KW-1185">Reference proteome</keyword>
<protein>
    <submittedName>
        <fullName evidence="1">SH3 domain-containing protein</fullName>
    </submittedName>
</protein>
<comment type="caution">
    <text evidence="1">The sequence shown here is derived from an EMBL/GenBank/DDBJ whole genome shotgun (WGS) entry which is preliminary data.</text>
</comment>
<dbReference type="Gene3D" id="2.30.30.40">
    <property type="entry name" value="SH3 Domains"/>
    <property type="match status" value="1"/>
</dbReference>
<organism evidence="1 2">
    <name type="scientific">Floridaenema evergladense BLCC-F167</name>
    <dbReference type="NCBI Taxonomy" id="3153639"/>
    <lineage>
        <taxon>Bacteria</taxon>
        <taxon>Bacillati</taxon>
        <taxon>Cyanobacteriota</taxon>
        <taxon>Cyanophyceae</taxon>
        <taxon>Oscillatoriophycideae</taxon>
        <taxon>Aerosakkonematales</taxon>
        <taxon>Aerosakkonemataceae</taxon>
        <taxon>Floridanema</taxon>
        <taxon>Floridanema evergladense</taxon>
    </lineage>
</organism>
<dbReference type="Proteomes" id="UP001576780">
    <property type="component" value="Unassembled WGS sequence"/>
</dbReference>
<reference evidence="1 2" key="1">
    <citation type="submission" date="2024-09" db="EMBL/GenBank/DDBJ databases">
        <title>Floridaenema gen nov. (Aerosakkonemataceae, Aerosakkonematales ord. nov., Cyanobacteria) from benthic tropical and subtropical fresh waters, with the description of four new species.</title>
        <authorList>
            <person name="Moretto J.A."/>
            <person name="Berthold D.E."/>
            <person name="Lefler F.W."/>
            <person name="Huang I.-S."/>
            <person name="Laughinghouse H. IV."/>
        </authorList>
    </citation>
    <scope>NUCLEOTIDE SEQUENCE [LARGE SCALE GENOMIC DNA]</scope>
    <source>
        <strain evidence="1 2">BLCC-F167</strain>
    </source>
</reference>
<proteinExistence type="predicted"/>
<evidence type="ECO:0000313" key="2">
    <source>
        <dbReference type="Proteomes" id="UP001576780"/>
    </source>
</evidence>
<evidence type="ECO:0000313" key="1">
    <source>
        <dbReference type="EMBL" id="MFB2833611.1"/>
    </source>
</evidence>
<dbReference type="RefSeq" id="WP_413276067.1">
    <property type="nucleotide sequence ID" value="NZ_JBHFNT010000040.1"/>
</dbReference>
<name>A0ABV4WFP9_9CYAN</name>
<dbReference type="EMBL" id="JBHFNT010000040">
    <property type="protein sequence ID" value="MFB2833611.1"/>
    <property type="molecule type" value="Genomic_DNA"/>
</dbReference>
<accession>A0ABV4WFP9</accession>